<evidence type="ECO:0000313" key="1">
    <source>
        <dbReference type="EMBL" id="GAG09435.1"/>
    </source>
</evidence>
<name>X0UUN6_9ZZZZ</name>
<dbReference type="AlphaFoldDB" id="X0UUN6"/>
<reference evidence="1" key="1">
    <citation type="journal article" date="2014" name="Front. Microbiol.">
        <title>High frequency of phylogenetically diverse reductive dehalogenase-homologous genes in deep subseafloor sedimentary metagenomes.</title>
        <authorList>
            <person name="Kawai M."/>
            <person name="Futagami T."/>
            <person name="Toyoda A."/>
            <person name="Takaki Y."/>
            <person name="Nishi S."/>
            <person name="Hori S."/>
            <person name="Arai W."/>
            <person name="Tsubouchi T."/>
            <person name="Morono Y."/>
            <person name="Uchiyama I."/>
            <person name="Ito T."/>
            <person name="Fujiyama A."/>
            <person name="Inagaki F."/>
            <person name="Takami H."/>
        </authorList>
    </citation>
    <scope>NUCLEOTIDE SEQUENCE</scope>
    <source>
        <strain evidence="1">Expedition CK06-06</strain>
    </source>
</reference>
<gene>
    <name evidence="1" type="ORF">S01H1_42772</name>
</gene>
<dbReference type="EMBL" id="BARS01027217">
    <property type="protein sequence ID" value="GAG09435.1"/>
    <property type="molecule type" value="Genomic_DNA"/>
</dbReference>
<proteinExistence type="predicted"/>
<accession>X0UUN6</accession>
<sequence>MASIWLKDIAKHPGYWSVLWSPGEELKGGGIRHGYHITLLNPGKSFDRGA</sequence>
<protein>
    <submittedName>
        <fullName evidence="1">Uncharacterized protein</fullName>
    </submittedName>
</protein>
<organism evidence="1">
    <name type="scientific">marine sediment metagenome</name>
    <dbReference type="NCBI Taxonomy" id="412755"/>
    <lineage>
        <taxon>unclassified sequences</taxon>
        <taxon>metagenomes</taxon>
        <taxon>ecological metagenomes</taxon>
    </lineage>
</organism>
<feature type="non-terminal residue" evidence="1">
    <location>
        <position position="50"/>
    </location>
</feature>
<comment type="caution">
    <text evidence="1">The sequence shown here is derived from an EMBL/GenBank/DDBJ whole genome shotgun (WGS) entry which is preliminary data.</text>
</comment>